<dbReference type="SMART" id="SM00343">
    <property type="entry name" value="ZnF_C2HC"/>
    <property type="match status" value="2"/>
</dbReference>
<dbReference type="EMBL" id="BKCJ010007091">
    <property type="protein sequence ID" value="GEU75493.1"/>
    <property type="molecule type" value="Genomic_DNA"/>
</dbReference>
<feature type="region of interest" description="Disordered" evidence="2">
    <location>
        <begin position="123"/>
        <end position="143"/>
    </location>
</feature>
<evidence type="ECO:0000259" key="3">
    <source>
        <dbReference type="PROSITE" id="PS50158"/>
    </source>
</evidence>
<keyword evidence="1" id="KW-0479">Metal-binding</keyword>
<comment type="caution">
    <text evidence="4">The sequence shown here is derived from an EMBL/GenBank/DDBJ whole genome shotgun (WGS) entry which is preliminary data.</text>
</comment>
<evidence type="ECO:0000256" key="1">
    <source>
        <dbReference type="PROSITE-ProRule" id="PRU00047"/>
    </source>
</evidence>
<protein>
    <recommendedName>
        <fullName evidence="3">CCHC-type domain-containing protein</fullName>
    </recommendedName>
</protein>
<dbReference type="GO" id="GO:0008270">
    <property type="term" value="F:zinc ion binding"/>
    <property type="evidence" value="ECO:0007669"/>
    <property type="project" value="UniProtKB-KW"/>
</dbReference>
<dbReference type="GO" id="GO:0003676">
    <property type="term" value="F:nucleic acid binding"/>
    <property type="evidence" value="ECO:0007669"/>
    <property type="project" value="InterPro"/>
</dbReference>
<name>A0A6L2MNG0_TANCI</name>
<dbReference type="Pfam" id="PF14223">
    <property type="entry name" value="Retrotran_gag_2"/>
    <property type="match status" value="1"/>
</dbReference>
<evidence type="ECO:0000256" key="2">
    <source>
        <dbReference type="SAM" id="MobiDB-lite"/>
    </source>
</evidence>
<accession>A0A6L2MNG0</accession>
<dbReference type="PROSITE" id="PS50158">
    <property type="entry name" value="ZF_CCHC"/>
    <property type="match status" value="1"/>
</dbReference>
<reference evidence="4" key="1">
    <citation type="journal article" date="2019" name="Sci. Rep.">
        <title>Draft genome of Tanacetum cinerariifolium, the natural source of mosquito coil.</title>
        <authorList>
            <person name="Yamashiro T."/>
            <person name="Shiraishi A."/>
            <person name="Satake H."/>
            <person name="Nakayama K."/>
        </authorList>
    </citation>
    <scope>NUCLEOTIDE SEQUENCE</scope>
</reference>
<sequence>MTFNQYKDAKSLFAAIETRFGGNEATKKTRNTLLKQMYENFSAPSTKSLDSILNRFHKIISQLAVLGEFISQEDLNLKFLRSLPSEWNTHVVVWRNKPDLDTMSIDDLYNNFKIVEQEVKGTASSNSSSQDMAFVSSSSTNSTNEVHTAYGVNTASTQSSTASTQLVHEDLEQIHEDKLEEMDLKWQLALLSMRAKRVFQKTRKKITINGSDTAGFDKSKVECYNCHKMGHFARECRGPRNQDTKNMYQDSSRRTVHVKKPLPKLWLLLMELVLTGAIWLKMSYGPKSCEIESKNASKDIPKKIKKYHDSPLVKDRVSHNKDWSVESPVVVEKKIVVPTIAKVEVVGPKQQEKPVRKTVRYAEMYMSQGPRGNIRNWNNLKSQQLGSNFVMYNKACFVCGSFDHLQAGCNYHQKERVVTGNIYTRVHYNYSTKKAHPNAHRNMVPRAVLIKIGLKPLNTVRLVNTAHPKTTVHSARPMSCFSEISPSTVRRPIQKKTALTNKSFHQKVNTAKGKVNTAMPKVVNTARPKAVYTARPRPAVVNAVRANQAIAVKASACWV</sequence>
<dbReference type="AlphaFoldDB" id="A0A6L2MNG0"/>
<dbReference type="InterPro" id="IPR036875">
    <property type="entry name" value="Znf_CCHC_sf"/>
</dbReference>
<dbReference type="SUPFAM" id="SSF57756">
    <property type="entry name" value="Retrovirus zinc finger-like domains"/>
    <property type="match status" value="1"/>
</dbReference>
<feature type="domain" description="CCHC-type" evidence="3">
    <location>
        <begin position="223"/>
        <end position="237"/>
    </location>
</feature>
<keyword evidence="1" id="KW-0863">Zinc-finger</keyword>
<gene>
    <name evidence="4" type="ORF">Tci_047471</name>
</gene>
<proteinExistence type="predicted"/>
<keyword evidence="1" id="KW-0862">Zinc</keyword>
<organism evidence="4">
    <name type="scientific">Tanacetum cinerariifolium</name>
    <name type="common">Dalmatian daisy</name>
    <name type="synonym">Chrysanthemum cinerariifolium</name>
    <dbReference type="NCBI Taxonomy" id="118510"/>
    <lineage>
        <taxon>Eukaryota</taxon>
        <taxon>Viridiplantae</taxon>
        <taxon>Streptophyta</taxon>
        <taxon>Embryophyta</taxon>
        <taxon>Tracheophyta</taxon>
        <taxon>Spermatophyta</taxon>
        <taxon>Magnoliopsida</taxon>
        <taxon>eudicotyledons</taxon>
        <taxon>Gunneridae</taxon>
        <taxon>Pentapetalae</taxon>
        <taxon>asterids</taxon>
        <taxon>campanulids</taxon>
        <taxon>Asterales</taxon>
        <taxon>Asteraceae</taxon>
        <taxon>Asteroideae</taxon>
        <taxon>Anthemideae</taxon>
        <taxon>Anthemidinae</taxon>
        <taxon>Tanacetum</taxon>
    </lineage>
</organism>
<dbReference type="Gene3D" id="4.10.60.10">
    <property type="entry name" value="Zinc finger, CCHC-type"/>
    <property type="match status" value="1"/>
</dbReference>
<dbReference type="Pfam" id="PF00098">
    <property type="entry name" value="zf-CCHC"/>
    <property type="match status" value="1"/>
</dbReference>
<dbReference type="InterPro" id="IPR001878">
    <property type="entry name" value="Znf_CCHC"/>
</dbReference>
<evidence type="ECO:0000313" key="4">
    <source>
        <dbReference type="EMBL" id="GEU75493.1"/>
    </source>
</evidence>